<proteinExistence type="predicted"/>
<dbReference type="AlphaFoldDB" id="A0A8J6QDC4"/>
<dbReference type="Pfam" id="PF16315">
    <property type="entry name" value="DUF4955"/>
    <property type="match status" value="1"/>
</dbReference>
<name>A0A8J6QDC4_9FLAO</name>
<gene>
    <name evidence="3" type="ORF">ICJ84_00635</name>
</gene>
<comment type="caution">
    <text evidence="3">The sequence shown here is derived from an EMBL/GenBank/DDBJ whole genome shotgun (WGS) entry which is preliminary data.</text>
</comment>
<evidence type="ECO:0000313" key="3">
    <source>
        <dbReference type="EMBL" id="MBD0833931.1"/>
    </source>
</evidence>
<reference evidence="3" key="2">
    <citation type="submission" date="2020-09" db="EMBL/GenBank/DDBJ databases">
        <authorList>
            <person name="Wu Z."/>
        </authorList>
    </citation>
    <scope>NUCLEOTIDE SEQUENCE</scope>
    <source>
        <strain evidence="3">SC17</strain>
    </source>
</reference>
<dbReference type="InterPro" id="IPR011050">
    <property type="entry name" value="Pectin_lyase_fold/virulence"/>
</dbReference>
<sequence length="588" mass="65294">MKAVYTQKNIVIIALIVFINSGVCKIMAQTPQIWKRYTGEIAEPNIPVLPNYSYAGYMRGEMAIPETFVYPVFDVTDPAYGAVPNDENSDQEAIQAAIDAAETNGGGIVFFPAGEYLVNTDPNKTSPITINSSNIILKGSGSVPGGTIINMKNYMRLPSRVLPWDNVPMFVFNPVNMPAVESTSITKDSRRGDNFIYVDNPVLFLKAKYCRLVMNANTAANNVYLEGKRPRSIWTTIINNGVSLQEIHEIESIDIAHKKVYFKDPIIDNINSAHHWKAQTFTLLENCGFEDIHFKANFLETFVHHKDYIHDYGWKALKMSGVAHSWVRRSRFSSVSNSVKITASSYASSILNILVDGNSGHALSIVDDGSTRILQGLIWDNTSSGQWHGADMSDETCGSVVWRIYAPKKYGMDLHGSMPRTNLVDLYTMSWVSGAGGNYVNLPNHLTGLTLWNVKRTDSSSTKVNLWNDCGGDYCGLSIVNPIIVGYHGKASTTFDPAQVKYEESNGTKVSIASLYEAQLEHRLGAKPDWIDSALDKWNTLKEDWYATDTLELMPRGDAHVRSGTCGYINSGQSTNLEIKRDGGSYQR</sequence>
<dbReference type="Pfam" id="PF12708">
    <property type="entry name" value="Pect-lyase_RHGA_epim"/>
    <property type="match status" value="1"/>
</dbReference>
<feature type="domain" description="DUF4955" evidence="2">
    <location>
        <begin position="385"/>
        <end position="532"/>
    </location>
</feature>
<dbReference type="InterPro" id="IPR012334">
    <property type="entry name" value="Pectin_lyas_fold"/>
</dbReference>
<dbReference type="InterPro" id="IPR032532">
    <property type="entry name" value="DUF4955"/>
</dbReference>
<reference evidence="3" key="1">
    <citation type="journal article" date="2013" name="Int. J. Syst. Evol. Microbiol.">
        <title>Aestuariibaculum suncheonense gen. nov., sp. nov., a marine bacterium of the family Flavobacteriaceae isolated from a tidal flat and emended descriptions of the genera Gaetbulibacter and Tamlana.</title>
        <authorList>
            <person name="Jeong S.H."/>
            <person name="Park M.S."/>
            <person name="Jin H.M."/>
            <person name="Lee K."/>
            <person name="Park W."/>
            <person name="Jeon C.O."/>
        </authorList>
    </citation>
    <scope>NUCLEOTIDE SEQUENCE</scope>
    <source>
        <strain evidence="3">SC17</strain>
    </source>
</reference>
<evidence type="ECO:0000259" key="2">
    <source>
        <dbReference type="Pfam" id="PF16315"/>
    </source>
</evidence>
<dbReference type="EMBL" id="JACVXC010000001">
    <property type="protein sequence ID" value="MBD0833931.1"/>
    <property type="molecule type" value="Genomic_DNA"/>
</dbReference>
<dbReference type="SUPFAM" id="SSF51126">
    <property type="entry name" value="Pectin lyase-like"/>
    <property type="match status" value="1"/>
</dbReference>
<dbReference type="Gene3D" id="2.160.20.10">
    <property type="entry name" value="Single-stranded right-handed beta-helix, Pectin lyase-like"/>
    <property type="match status" value="1"/>
</dbReference>
<keyword evidence="4" id="KW-1185">Reference proteome</keyword>
<dbReference type="RefSeq" id="WP_188214428.1">
    <property type="nucleotide sequence ID" value="NZ_BAABGH010000004.1"/>
</dbReference>
<feature type="domain" description="Rhamnogalacturonase A/B/Epimerase-like pectate lyase" evidence="1">
    <location>
        <begin position="80"/>
        <end position="167"/>
    </location>
</feature>
<dbReference type="Proteomes" id="UP000602057">
    <property type="component" value="Unassembled WGS sequence"/>
</dbReference>
<organism evidence="3 4">
    <name type="scientific">Aestuariibaculum suncheonense</name>
    <dbReference type="NCBI Taxonomy" id="1028745"/>
    <lineage>
        <taxon>Bacteria</taxon>
        <taxon>Pseudomonadati</taxon>
        <taxon>Bacteroidota</taxon>
        <taxon>Flavobacteriia</taxon>
        <taxon>Flavobacteriales</taxon>
        <taxon>Flavobacteriaceae</taxon>
    </lineage>
</organism>
<evidence type="ECO:0000259" key="1">
    <source>
        <dbReference type="Pfam" id="PF12708"/>
    </source>
</evidence>
<accession>A0A8J6QDC4</accession>
<dbReference type="InterPro" id="IPR024535">
    <property type="entry name" value="RHGA/B-epi-like_pectate_lyase"/>
</dbReference>
<protein>
    <submittedName>
        <fullName evidence="3">DUF4955 domain-containing protein</fullName>
    </submittedName>
</protein>
<evidence type="ECO:0000313" key="4">
    <source>
        <dbReference type="Proteomes" id="UP000602057"/>
    </source>
</evidence>